<keyword evidence="3" id="KW-0695">RNA-directed DNA polymerase</keyword>
<feature type="compositionally biased region" description="Low complexity" evidence="1">
    <location>
        <begin position="283"/>
        <end position="302"/>
    </location>
</feature>
<evidence type="ECO:0000313" key="4">
    <source>
        <dbReference type="Proteomes" id="UP001151760"/>
    </source>
</evidence>
<gene>
    <name evidence="3" type="ORF">Tco_0858345</name>
</gene>
<reference evidence="3" key="2">
    <citation type="submission" date="2022-01" db="EMBL/GenBank/DDBJ databases">
        <authorList>
            <person name="Yamashiro T."/>
            <person name="Shiraishi A."/>
            <person name="Satake H."/>
            <person name="Nakayama K."/>
        </authorList>
    </citation>
    <scope>NUCLEOTIDE SEQUENCE</scope>
</reference>
<feature type="compositionally biased region" description="Acidic residues" evidence="1">
    <location>
        <begin position="271"/>
        <end position="282"/>
    </location>
</feature>
<dbReference type="Pfam" id="PF03732">
    <property type="entry name" value="Retrotrans_gag"/>
    <property type="match status" value="1"/>
</dbReference>
<proteinExistence type="predicted"/>
<evidence type="ECO:0000256" key="1">
    <source>
        <dbReference type="SAM" id="MobiDB-lite"/>
    </source>
</evidence>
<keyword evidence="3" id="KW-0808">Transferase</keyword>
<evidence type="ECO:0000259" key="2">
    <source>
        <dbReference type="Pfam" id="PF03732"/>
    </source>
</evidence>
<comment type="caution">
    <text evidence="3">The sequence shown here is derived from an EMBL/GenBank/DDBJ whole genome shotgun (WGS) entry which is preliminary data.</text>
</comment>
<accession>A0ABQ5B9V6</accession>
<dbReference type="InterPro" id="IPR005162">
    <property type="entry name" value="Retrotrans_gag_dom"/>
</dbReference>
<feature type="region of interest" description="Disordered" evidence="1">
    <location>
        <begin position="264"/>
        <end position="302"/>
    </location>
</feature>
<evidence type="ECO:0000313" key="3">
    <source>
        <dbReference type="EMBL" id="GJT11303.1"/>
    </source>
</evidence>
<sequence>MFQGFVVKLGTTLPIWSPTTSVPVALPVPGALSPVRADLLPPCKRIRYSDFKTDFEVSLEEGYVSYVPREIADIDACIAFADDIAARGTDFRVEDGTAAEEEAESSARGTIKVGVDRVTHLVVSEDIVEPVREDFLELVSADGSLEVMQRGLDMVMHELYDHMAEIPIHRVKVIESVHRDQGHTIVATSQQSAAMSERISMLERDNMRLRGMLGVERQRVDHLRHSMSCRTMLTATRSRMTQDAMSELIAKRVEEDLQAYDAAKNPRTETEIENEQQDDNVEVNDNNGNGNGNGNKNPNVNNKGVVPVTRECTYQDFMKFQSLNFKGTKGVVSLTCWFEKMKTVFLISNCPLRYQVKYASCTLLDGALTWWNFHKRTVGVYATYAMMWKALMKLMTEVYYPRNEIQKMEIELWNLTVKGNDLTAYNQGFQELTLLCTKMVSEEEDQACSFMLCDLDFEPLSLSLSSLPSCGLMSLTNMLILLHYLESFKSELLKSLSLNLKLSR</sequence>
<dbReference type="Proteomes" id="UP001151760">
    <property type="component" value="Unassembled WGS sequence"/>
</dbReference>
<name>A0ABQ5B9V6_9ASTR</name>
<organism evidence="3 4">
    <name type="scientific">Tanacetum coccineum</name>
    <dbReference type="NCBI Taxonomy" id="301880"/>
    <lineage>
        <taxon>Eukaryota</taxon>
        <taxon>Viridiplantae</taxon>
        <taxon>Streptophyta</taxon>
        <taxon>Embryophyta</taxon>
        <taxon>Tracheophyta</taxon>
        <taxon>Spermatophyta</taxon>
        <taxon>Magnoliopsida</taxon>
        <taxon>eudicotyledons</taxon>
        <taxon>Gunneridae</taxon>
        <taxon>Pentapetalae</taxon>
        <taxon>asterids</taxon>
        <taxon>campanulids</taxon>
        <taxon>Asterales</taxon>
        <taxon>Asteraceae</taxon>
        <taxon>Asteroideae</taxon>
        <taxon>Anthemideae</taxon>
        <taxon>Anthemidinae</taxon>
        <taxon>Tanacetum</taxon>
    </lineage>
</organism>
<protein>
    <submittedName>
        <fullName evidence="3">Reverse transcriptase domain-containing protein</fullName>
    </submittedName>
</protein>
<dbReference type="GO" id="GO:0003964">
    <property type="term" value="F:RNA-directed DNA polymerase activity"/>
    <property type="evidence" value="ECO:0007669"/>
    <property type="project" value="UniProtKB-KW"/>
</dbReference>
<keyword evidence="4" id="KW-1185">Reference proteome</keyword>
<keyword evidence="3" id="KW-0548">Nucleotidyltransferase</keyword>
<dbReference type="EMBL" id="BQNB010013058">
    <property type="protein sequence ID" value="GJT11303.1"/>
    <property type="molecule type" value="Genomic_DNA"/>
</dbReference>
<feature type="domain" description="Retrotransposon gag" evidence="2">
    <location>
        <begin position="357"/>
        <end position="447"/>
    </location>
</feature>
<reference evidence="3" key="1">
    <citation type="journal article" date="2022" name="Int. J. Mol. Sci.">
        <title>Draft Genome of Tanacetum Coccineum: Genomic Comparison of Closely Related Tanacetum-Family Plants.</title>
        <authorList>
            <person name="Yamashiro T."/>
            <person name="Shiraishi A."/>
            <person name="Nakayama K."/>
            <person name="Satake H."/>
        </authorList>
    </citation>
    <scope>NUCLEOTIDE SEQUENCE</scope>
</reference>